<comment type="caution">
    <text evidence="1">The sequence shown here is derived from an EMBL/GenBank/DDBJ whole genome shotgun (WGS) entry which is preliminary data.</text>
</comment>
<sequence>MVLSITGLGMVSSVGLDVVQSCAALRAGITRPRQLVYFPVIDEEHQELVPLTGHPIHGFTDGFAPVGRWIRLARGCVDDLLLLGQVPGRSAPEFWQRTGLIWVGPVLDGARFMEARQLGVEGLKSAFLSQLKKMLELPFAGECHAINQGHAGMAAALQYAQQRLPRSAVDRFLIVAMDSYLDQLSLEWLQAHRRLKSPDIPVGLMPGEAAACILVEDPAAARRRNVAPQAFVSAVSVGQEHDRSVARRPSVGQALANVIEDALAKVLGPGKAFRGDIVCDLNGEVWRASGWGTTRVRLGARLDEPVRLVIPGVSLGDTGAASGAVALCVAVRSFRRKYASSSRSLVVSSSEHGAIGAFVLGAEA</sequence>
<proteinExistence type="predicted"/>
<reference evidence="1 2" key="1">
    <citation type="submission" date="2022-11" db="EMBL/GenBank/DDBJ databases">
        <title>Minimal conservation of predation-associated metabolite biosynthetic gene clusters underscores biosynthetic potential of Myxococcota including descriptions for ten novel species: Archangium lansinium sp. nov., Myxococcus landrumus sp. nov., Nannocystis bai.</title>
        <authorList>
            <person name="Ahearne A."/>
            <person name="Stevens C."/>
            <person name="Phillips K."/>
        </authorList>
    </citation>
    <scope>NUCLEOTIDE SEQUENCE [LARGE SCALE GENOMIC DNA]</scope>
    <source>
        <strain evidence="1 2">MIWBW</strain>
    </source>
</reference>
<dbReference type="EMBL" id="JAPNKA010000001">
    <property type="protein sequence ID" value="MCY1083622.1"/>
    <property type="molecule type" value="Genomic_DNA"/>
</dbReference>
<evidence type="ECO:0000313" key="2">
    <source>
        <dbReference type="Proteomes" id="UP001207654"/>
    </source>
</evidence>
<dbReference type="SUPFAM" id="SSF53901">
    <property type="entry name" value="Thiolase-like"/>
    <property type="match status" value="1"/>
</dbReference>
<dbReference type="Gene3D" id="3.40.47.10">
    <property type="match status" value="1"/>
</dbReference>
<evidence type="ECO:0008006" key="3">
    <source>
        <dbReference type="Google" id="ProtNLM"/>
    </source>
</evidence>
<protein>
    <recommendedName>
        <fullName evidence="3">3-oxoacyl-[acyl-carrier-protein] synthase-1</fullName>
    </recommendedName>
</protein>
<dbReference type="Proteomes" id="UP001207654">
    <property type="component" value="Unassembled WGS sequence"/>
</dbReference>
<dbReference type="RefSeq" id="WP_267542146.1">
    <property type="nucleotide sequence ID" value="NZ_JAPNKA010000001.1"/>
</dbReference>
<evidence type="ECO:0000313" key="1">
    <source>
        <dbReference type="EMBL" id="MCY1083622.1"/>
    </source>
</evidence>
<gene>
    <name evidence="1" type="ORF">OV287_55210</name>
</gene>
<accession>A0ABT4APJ4</accession>
<keyword evidence="2" id="KW-1185">Reference proteome</keyword>
<name>A0ABT4APJ4_9BACT</name>
<dbReference type="InterPro" id="IPR016039">
    <property type="entry name" value="Thiolase-like"/>
</dbReference>
<organism evidence="1 2">
    <name type="scientific">Archangium lansingense</name>
    <dbReference type="NCBI Taxonomy" id="2995310"/>
    <lineage>
        <taxon>Bacteria</taxon>
        <taxon>Pseudomonadati</taxon>
        <taxon>Myxococcota</taxon>
        <taxon>Myxococcia</taxon>
        <taxon>Myxococcales</taxon>
        <taxon>Cystobacterineae</taxon>
        <taxon>Archangiaceae</taxon>
        <taxon>Archangium</taxon>
    </lineage>
</organism>